<dbReference type="EMBL" id="LLXH01000527">
    <property type="protein sequence ID" value="PKC65615.1"/>
    <property type="molecule type" value="Genomic_DNA"/>
</dbReference>
<protein>
    <submittedName>
        <fullName evidence="1">Uncharacterized protein</fullName>
    </submittedName>
</protein>
<name>A0A2N0RQP8_9GLOM</name>
<evidence type="ECO:0000313" key="2">
    <source>
        <dbReference type="Proteomes" id="UP000232688"/>
    </source>
</evidence>
<dbReference type="Proteomes" id="UP000232688">
    <property type="component" value="Unassembled WGS sequence"/>
</dbReference>
<reference evidence="1 2" key="2">
    <citation type="submission" date="2017-10" db="EMBL/GenBank/DDBJ databases">
        <title>Genome analyses suggest a sexual origin of heterokaryosis in a supposedly ancient asexual fungus.</title>
        <authorList>
            <person name="Corradi N."/>
            <person name="Sedzielewska K."/>
            <person name="Noel J."/>
            <person name="Charron P."/>
            <person name="Farinelli L."/>
            <person name="Marton T."/>
            <person name="Kruger M."/>
            <person name="Pelin A."/>
            <person name="Brachmann A."/>
            <person name="Corradi N."/>
        </authorList>
    </citation>
    <scope>NUCLEOTIDE SEQUENCE [LARGE SCALE GENOMIC DNA]</scope>
    <source>
        <strain evidence="1 2">A1</strain>
    </source>
</reference>
<comment type="caution">
    <text evidence="1">The sequence shown here is derived from an EMBL/GenBank/DDBJ whole genome shotgun (WGS) entry which is preliminary data.</text>
</comment>
<evidence type="ECO:0000313" key="1">
    <source>
        <dbReference type="EMBL" id="PKC65615.1"/>
    </source>
</evidence>
<gene>
    <name evidence="1" type="ORF">RhiirA1_420239</name>
</gene>
<accession>A0A2N0RQP8</accession>
<dbReference type="AlphaFoldDB" id="A0A2N0RQP8"/>
<dbReference type="VEuPathDB" id="FungiDB:RhiirA1_420239"/>
<sequence length="53" mass="5926">MAKTMTIYITSAITKPVWIKCFQTFTISFSIAIIVTMTPKNTCSISCPLPRII</sequence>
<proteinExistence type="predicted"/>
<reference evidence="1 2" key="1">
    <citation type="submission" date="2017-10" db="EMBL/GenBank/DDBJ databases">
        <title>Extensive intraspecific genome diversity in a model arbuscular mycorrhizal fungus.</title>
        <authorList>
            <person name="Chen E.C.H."/>
            <person name="Morin E."/>
            <person name="Baudet D."/>
            <person name="Noel J."/>
            <person name="Ndikumana S."/>
            <person name="Charron P."/>
            <person name="St-Onge C."/>
            <person name="Giorgi J."/>
            <person name="Grigoriev I.V."/>
            <person name="Roux C."/>
            <person name="Martin F.M."/>
            <person name="Corradi N."/>
        </authorList>
    </citation>
    <scope>NUCLEOTIDE SEQUENCE [LARGE SCALE GENOMIC DNA]</scope>
    <source>
        <strain evidence="1 2">A1</strain>
    </source>
</reference>
<organism evidence="1 2">
    <name type="scientific">Rhizophagus irregularis</name>
    <dbReference type="NCBI Taxonomy" id="588596"/>
    <lineage>
        <taxon>Eukaryota</taxon>
        <taxon>Fungi</taxon>
        <taxon>Fungi incertae sedis</taxon>
        <taxon>Mucoromycota</taxon>
        <taxon>Glomeromycotina</taxon>
        <taxon>Glomeromycetes</taxon>
        <taxon>Glomerales</taxon>
        <taxon>Glomeraceae</taxon>
        <taxon>Rhizophagus</taxon>
    </lineage>
</organism>